<gene>
    <name evidence="3" type="ORF">ABUK86_11305</name>
</gene>
<evidence type="ECO:0000313" key="4">
    <source>
        <dbReference type="Proteomes" id="UP001432401"/>
    </source>
</evidence>
<dbReference type="Gene3D" id="3.30.530.20">
    <property type="match status" value="1"/>
</dbReference>
<evidence type="ECO:0000313" key="3">
    <source>
        <dbReference type="EMBL" id="MES0834364.1"/>
    </source>
</evidence>
<evidence type="ECO:0000256" key="2">
    <source>
        <dbReference type="SAM" id="Phobius"/>
    </source>
</evidence>
<dbReference type="PANTHER" id="PTHR38588:SF1">
    <property type="entry name" value="BLL0334 PROTEIN"/>
    <property type="match status" value="1"/>
</dbReference>
<reference evidence="3 4" key="1">
    <citation type="submission" date="2024-06" db="EMBL/GenBank/DDBJ databases">
        <authorList>
            <person name="Bataeva Y.V."/>
            <person name="Grigorian L.N."/>
            <person name="Solomentsev V.I."/>
        </authorList>
    </citation>
    <scope>NUCLEOTIDE SEQUENCE [LARGE SCALE GENOMIC DNA]</scope>
    <source>
        <strain evidence="4">SCPM-O-B-12605 (RCAM04882)</strain>
    </source>
</reference>
<feature type="region of interest" description="Disordered" evidence="1">
    <location>
        <begin position="149"/>
        <end position="304"/>
    </location>
</feature>
<feature type="compositionally biased region" description="Basic and acidic residues" evidence="1">
    <location>
        <begin position="225"/>
        <end position="238"/>
    </location>
</feature>
<accession>A0ABV1ZTW5</accession>
<dbReference type="Pfam" id="PF06240">
    <property type="entry name" value="COXG"/>
    <property type="match status" value="1"/>
</dbReference>
<dbReference type="CDD" id="cd07823">
    <property type="entry name" value="SRPBCC_5"/>
    <property type="match status" value="1"/>
</dbReference>
<dbReference type="InterPro" id="IPR010419">
    <property type="entry name" value="CO_DH_gsu"/>
</dbReference>
<comment type="caution">
    <text evidence="3">The sequence shown here is derived from an EMBL/GenBank/DDBJ whole genome shotgun (WGS) entry which is preliminary data.</text>
</comment>
<dbReference type="SUPFAM" id="SSF55961">
    <property type="entry name" value="Bet v1-like"/>
    <property type="match status" value="1"/>
</dbReference>
<dbReference type="PANTHER" id="PTHR38588">
    <property type="entry name" value="BLL0334 PROTEIN"/>
    <property type="match status" value="1"/>
</dbReference>
<evidence type="ECO:0000256" key="1">
    <source>
        <dbReference type="SAM" id="MobiDB-lite"/>
    </source>
</evidence>
<keyword evidence="2" id="KW-0472">Membrane</keyword>
<dbReference type="EMBL" id="JBEQNB010000005">
    <property type="protein sequence ID" value="MES0834364.1"/>
    <property type="molecule type" value="Genomic_DNA"/>
</dbReference>
<keyword evidence="2" id="KW-1133">Transmembrane helix</keyword>
<protein>
    <submittedName>
        <fullName evidence="3">SRPBCC family protein</fullName>
    </submittedName>
</protein>
<dbReference type="InterPro" id="IPR023393">
    <property type="entry name" value="START-like_dom_sf"/>
</dbReference>
<keyword evidence="4" id="KW-1185">Reference proteome</keyword>
<keyword evidence="2" id="KW-0812">Transmembrane</keyword>
<dbReference type="RefSeq" id="WP_352983487.1">
    <property type="nucleotide sequence ID" value="NZ_JBEQNA010000004.1"/>
</dbReference>
<feature type="transmembrane region" description="Helical" evidence="2">
    <location>
        <begin position="317"/>
        <end position="337"/>
    </location>
</feature>
<feature type="compositionally biased region" description="Low complexity" evidence="1">
    <location>
        <begin position="164"/>
        <end position="199"/>
    </location>
</feature>
<sequence length="338" mass="33609">MRISTEFTVNAPVGRVWRLLTDVEAVAPCVPGVRLTGVDGPLYSGAVRVKVGPLVAAYSGTARFTELDEGARRAVVEASGRASRGAGGASATVTARLRAEAGRTVVGVDTDLVLTGRFAELDAGTVSAVSASLAARFAAALEEKYGFAPAGPGSTEAPPPAVPDAPQDAAPGVPRGAAGPGNTEAAGPEGAPEPLGAGPEEPPEAGRSREDAGTGAAGGAAGTRETFRADHAFPDAARKRATKNPEPSAGEEQRSDQAEHGNSAPRPAASGAGEDSAEPIVSGITGDVTGAQKFPDHADISPSAPAASAAGAVADRLWPLLAVVVVAGGMILGYVLFT</sequence>
<name>A0ABV1ZTW5_9ACTN</name>
<dbReference type="Proteomes" id="UP001432401">
    <property type="component" value="Unassembled WGS sequence"/>
</dbReference>
<proteinExistence type="predicted"/>
<organism evidence="3 4">
    <name type="scientific">Nocardiopsis tropica</name>
    <dbReference type="NCBI Taxonomy" id="109330"/>
    <lineage>
        <taxon>Bacteria</taxon>
        <taxon>Bacillati</taxon>
        <taxon>Actinomycetota</taxon>
        <taxon>Actinomycetes</taxon>
        <taxon>Streptosporangiales</taxon>
        <taxon>Nocardiopsidaceae</taxon>
        <taxon>Nocardiopsis</taxon>
    </lineage>
</organism>